<evidence type="ECO:0000256" key="3">
    <source>
        <dbReference type="ARBA" id="ARBA00022475"/>
    </source>
</evidence>
<gene>
    <name evidence="9" type="primary">inx</name>
    <name evidence="10" type="ORF">WMSIL1_LOCUS14869</name>
</gene>
<dbReference type="Proteomes" id="UP000321570">
    <property type="component" value="Unassembled WGS sequence"/>
</dbReference>
<evidence type="ECO:0000256" key="1">
    <source>
        <dbReference type="ARBA" id="ARBA00004651"/>
    </source>
</evidence>
<keyword evidence="5 9" id="KW-1133">Transmembrane helix</keyword>
<dbReference type="GO" id="GO:0034220">
    <property type="term" value="P:monoatomic ion transmembrane transport"/>
    <property type="evidence" value="ECO:0007669"/>
    <property type="project" value="UniProtKB-KW"/>
</dbReference>
<keyword evidence="4 9" id="KW-0812">Transmembrane</keyword>
<dbReference type="PRINTS" id="PR01262">
    <property type="entry name" value="INNEXIN"/>
</dbReference>
<evidence type="ECO:0000256" key="2">
    <source>
        <dbReference type="ARBA" id="ARBA00022448"/>
    </source>
</evidence>
<dbReference type="Pfam" id="PF00876">
    <property type="entry name" value="Innexin"/>
    <property type="match status" value="2"/>
</dbReference>
<dbReference type="GO" id="GO:0005921">
    <property type="term" value="C:gap junction"/>
    <property type="evidence" value="ECO:0007669"/>
    <property type="project" value="UniProtKB-UniRule"/>
</dbReference>
<keyword evidence="8 9" id="KW-0407">Ion channel</keyword>
<keyword evidence="2 9" id="KW-0813">Transport</keyword>
<keyword evidence="3" id="KW-1003">Cell membrane</keyword>
<dbReference type="PANTHER" id="PTHR11893">
    <property type="entry name" value="INNEXIN"/>
    <property type="match status" value="1"/>
</dbReference>
<comment type="subcellular location">
    <subcellularLocation>
        <location evidence="1 9">Cell membrane</location>
        <topology evidence="1 9">Multi-pass membrane protein</topology>
    </subcellularLocation>
</comment>
<evidence type="ECO:0000256" key="6">
    <source>
        <dbReference type="ARBA" id="ARBA00023065"/>
    </source>
</evidence>
<comment type="caution">
    <text evidence="9">Lacks conserved residue(s) required for the propagation of feature annotation.</text>
</comment>
<comment type="function">
    <text evidence="9">Structural component of the gap junctions.</text>
</comment>
<dbReference type="PROSITE" id="PS51013">
    <property type="entry name" value="PANNEXIN"/>
    <property type="match status" value="1"/>
</dbReference>
<sequence length="470" mass="54664">MVGKEFIDLFRSIQQGSNLSVDDFADRLNLFTVVLLLLCTILISMKQYVFNSISCYIPVSPSGSEFKNYVTDYCWVHGTIPLRPDEEMPTTTEEWNLYDKYRRITYYQWIPFMLGLQCISFYLPNVLWEIICNCRASGDIFTLIQAAKKAASGTRNDRKKEVERVAEFLEDMLDNHKCPRRGKQARVVDKMYHNFGICVMSKRLGTRLIWSYMILKALIILNAALQLYLIQVFLGFTGHYLKPATIESVIEGKPKYTFGKTRFLPKVVEKSEQGYSFGWAIAQYIRSGQEWPQTLLFPRVSYCRVPSIRLVGGENAYTAQCALPINMLNEKIYIFLWFWIVFLIIITAISLTLWIIRMLSPFRRYRYIARFLRVCRVEDEAKRLVEPRGKRTQLQHFVDVHLRQDGVFLIRMLALNVGDILAADVVGVMWKNYRECKEQEELISSPTTPTSIEMPTAPLDKIRKIEVGFV</sequence>
<dbReference type="EMBL" id="CABIJS010000718">
    <property type="protein sequence ID" value="VUZ57435.1"/>
    <property type="molecule type" value="Genomic_DNA"/>
</dbReference>
<evidence type="ECO:0000256" key="5">
    <source>
        <dbReference type="ARBA" id="ARBA00022989"/>
    </source>
</evidence>
<proteinExistence type="inferred from homology"/>
<comment type="similarity">
    <text evidence="9">Belongs to the pannexin family.</text>
</comment>
<feature type="transmembrane region" description="Helical" evidence="9">
    <location>
        <begin position="28"/>
        <end position="45"/>
    </location>
</feature>
<keyword evidence="11" id="KW-1185">Reference proteome</keyword>
<dbReference type="AlphaFoldDB" id="A0A564ZD58"/>
<evidence type="ECO:0000256" key="9">
    <source>
        <dbReference type="RuleBase" id="RU010713"/>
    </source>
</evidence>
<name>A0A564ZD58_HYMDI</name>
<evidence type="ECO:0000313" key="11">
    <source>
        <dbReference type="Proteomes" id="UP000321570"/>
    </source>
</evidence>
<keyword evidence="7 9" id="KW-0472">Membrane</keyword>
<evidence type="ECO:0000256" key="8">
    <source>
        <dbReference type="ARBA" id="ARBA00023303"/>
    </source>
</evidence>
<accession>A0A564ZD58</accession>
<keyword evidence="6 9" id="KW-0406">Ion transport</keyword>
<feature type="transmembrane region" description="Helical" evidence="9">
    <location>
        <begin position="209"/>
        <end position="234"/>
    </location>
</feature>
<dbReference type="InterPro" id="IPR000990">
    <property type="entry name" value="Innexin"/>
</dbReference>
<evidence type="ECO:0000313" key="10">
    <source>
        <dbReference type="EMBL" id="VUZ57435.1"/>
    </source>
</evidence>
<evidence type="ECO:0000256" key="7">
    <source>
        <dbReference type="ARBA" id="ARBA00023136"/>
    </source>
</evidence>
<protein>
    <recommendedName>
        <fullName evidence="9">Innexin</fullName>
    </recommendedName>
</protein>
<evidence type="ECO:0000256" key="4">
    <source>
        <dbReference type="ARBA" id="ARBA00022692"/>
    </source>
</evidence>
<dbReference type="GO" id="GO:0005886">
    <property type="term" value="C:plasma membrane"/>
    <property type="evidence" value="ECO:0007669"/>
    <property type="project" value="UniProtKB-SubCell"/>
</dbReference>
<dbReference type="GO" id="GO:0005243">
    <property type="term" value="F:gap junction channel activity"/>
    <property type="evidence" value="ECO:0007669"/>
    <property type="project" value="TreeGrafter"/>
</dbReference>
<organism evidence="10 11">
    <name type="scientific">Hymenolepis diminuta</name>
    <name type="common">Rat tapeworm</name>
    <dbReference type="NCBI Taxonomy" id="6216"/>
    <lineage>
        <taxon>Eukaryota</taxon>
        <taxon>Metazoa</taxon>
        <taxon>Spiralia</taxon>
        <taxon>Lophotrochozoa</taxon>
        <taxon>Platyhelminthes</taxon>
        <taxon>Cestoda</taxon>
        <taxon>Eucestoda</taxon>
        <taxon>Cyclophyllidea</taxon>
        <taxon>Hymenolepididae</taxon>
        <taxon>Hymenolepis</taxon>
    </lineage>
</organism>
<dbReference type="PANTHER" id="PTHR11893:SF36">
    <property type="entry name" value="INNEXIN-5"/>
    <property type="match status" value="1"/>
</dbReference>
<reference evidence="10 11" key="1">
    <citation type="submission" date="2019-07" db="EMBL/GenBank/DDBJ databases">
        <authorList>
            <person name="Jastrzebski P J."/>
            <person name="Paukszto L."/>
            <person name="Jastrzebski P J."/>
        </authorList>
    </citation>
    <scope>NUCLEOTIDE SEQUENCE [LARGE SCALE GENOMIC DNA]</scope>
    <source>
        <strain evidence="10 11">WMS-il1</strain>
    </source>
</reference>
<feature type="transmembrane region" description="Helical" evidence="9">
    <location>
        <begin position="332"/>
        <end position="356"/>
    </location>
</feature>